<dbReference type="SUPFAM" id="SSF82171">
    <property type="entry name" value="DPP6 N-terminal domain-like"/>
    <property type="match status" value="1"/>
</dbReference>
<dbReference type="AlphaFoldDB" id="A0A1I5U8P0"/>
<name>A0A1I5U8P0_9BACT</name>
<dbReference type="CDD" id="cd07185">
    <property type="entry name" value="OmpA_C-like"/>
    <property type="match status" value="1"/>
</dbReference>
<dbReference type="OrthoDB" id="9809364at2"/>
<dbReference type="InterPro" id="IPR011042">
    <property type="entry name" value="6-blade_b-propeller_TolB-like"/>
</dbReference>
<protein>
    <submittedName>
        <fullName evidence="7">WD40-like Beta Propeller Repeat</fullName>
    </submittedName>
</protein>
<keyword evidence="8" id="KW-1185">Reference proteome</keyword>
<dbReference type="Pfam" id="PF07676">
    <property type="entry name" value="PD40"/>
    <property type="match status" value="4"/>
</dbReference>
<dbReference type="RefSeq" id="WP_090656627.1">
    <property type="nucleotide sequence ID" value="NZ_FOXQ01000003.1"/>
</dbReference>
<dbReference type="Proteomes" id="UP000199031">
    <property type="component" value="Unassembled WGS sequence"/>
</dbReference>
<dbReference type="InterPro" id="IPR050330">
    <property type="entry name" value="Bact_OuterMem_StrucFunc"/>
</dbReference>
<dbReference type="InterPro" id="IPR008969">
    <property type="entry name" value="CarboxyPept-like_regulatory"/>
</dbReference>
<evidence type="ECO:0000256" key="1">
    <source>
        <dbReference type="ARBA" id="ARBA00004442"/>
    </source>
</evidence>
<dbReference type="Gene3D" id="1.25.40.10">
    <property type="entry name" value="Tetratricopeptide repeat domain"/>
    <property type="match status" value="1"/>
</dbReference>
<comment type="subcellular location">
    <subcellularLocation>
        <location evidence="1">Cell outer membrane</location>
    </subcellularLocation>
</comment>
<evidence type="ECO:0000256" key="4">
    <source>
        <dbReference type="PROSITE-ProRule" id="PRU00339"/>
    </source>
</evidence>
<proteinExistence type="predicted"/>
<dbReference type="SUPFAM" id="SSF48452">
    <property type="entry name" value="TPR-like"/>
    <property type="match status" value="1"/>
</dbReference>
<reference evidence="7 8" key="1">
    <citation type="submission" date="2016-10" db="EMBL/GenBank/DDBJ databases">
        <authorList>
            <person name="de Groot N.N."/>
        </authorList>
    </citation>
    <scope>NUCLEOTIDE SEQUENCE [LARGE SCALE GENOMIC DNA]</scope>
    <source>
        <strain evidence="7 8">DSM 28286</strain>
    </source>
</reference>
<evidence type="ECO:0000256" key="3">
    <source>
        <dbReference type="ARBA" id="ARBA00023237"/>
    </source>
</evidence>
<organism evidence="7 8">
    <name type="scientific">Parafilimonas terrae</name>
    <dbReference type="NCBI Taxonomy" id="1465490"/>
    <lineage>
        <taxon>Bacteria</taxon>
        <taxon>Pseudomonadati</taxon>
        <taxon>Bacteroidota</taxon>
        <taxon>Chitinophagia</taxon>
        <taxon>Chitinophagales</taxon>
        <taxon>Chitinophagaceae</taxon>
        <taxon>Parafilimonas</taxon>
    </lineage>
</organism>
<dbReference type="InterPro" id="IPR011659">
    <property type="entry name" value="WD40"/>
</dbReference>
<dbReference type="InterPro" id="IPR011990">
    <property type="entry name" value="TPR-like_helical_dom_sf"/>
</dbReference>
<dbReference type="InterPro" id="IPR006664">
    <property type="entry name" value="OMP_bac"/>
</dbReference>
<feature type="domain" description="OmpA-like" evidence="6">
    <location>
        <begin position="519"/>
        <end position="635"/>
    </location>
</feature>
<evidence type="ECO:0000259" key="6">
    <source>
        <dbReference type="PROSITE" id="PS51123"/>
    </source>
</evidence>
<dbReference type="SUPFAM" id="SSF49464">
    <property type="entry name" value="Carboxypeptidase regulatory domain-like"/>
    <property type="match status" value="1"/>
</dbReference>
<keyword evidence="3" id="KW-0998">Cell outer membrane</keyword>
<dbReference type="InterPro" id="IPR019734">
    <property type="entry name" value="TPR_rpt"/>
</dbReference>
<gene>
    <name evidence="7" type="ORF">SAMN05444277_103137</name>
</gene>
<evidence type="ECO:0000313" key="8">
    <source>
        <dbReference type="Proteomes" id="UP000199031"/>
    </source>
</evidence>
<dbReference type="PANTHER" id="PTHR30329">
    <property type="entry name" value="STATOR ELEMENT OF FLAGELLAR MOTOR COMPLEX"/>
    <property type="match status" value="1"/>
</dbReference>
<dbReference type="InterPro" id="IPR036737">
    <property type="entry name" value="OmpA-like_sf"/>
</dbReference>
<dbReference type="SUPFAM" id="SSF103088">
    <property type="entry name" value="OmpA-like"/>
    <property type="match status" value="1"/>
</dbReference>
<keyword evidence="2 5" id="KW-0472">Membrane</keyword>
<dbReference type="Gene3D" id="3.30.1330.60">
    <property type="entry name" value="OmpA-like domain"/>
    <property type="match status" value="1"/>
</dbReference>
<dbReference type="Pfam" id="PF00691">
    <property type="entry name" value="OmpA"/>
    <property type="match status" value="1"/>
</dbReference>
<dbReference type="PANTHER" id="PTHR30329:SF21">
    <property type="entry name" value="LIPOPROTEIN YIAD-RELATED"/>
    <property type="match status" value="1"/>
</dbReference>
<feature type="repeat" description="TPR" evidence="4">
    <location>
        <begin position="64"/>
        <end position="97"/>
    </location>
</feature>
<accession>A0A1I5U8P0</accession>
<dbReference type="PRINTS" id="PR01021">
    <property type="entry name" value="OMPADOMAIN"/>
</dbReference>
<keyword evidence="4" id="KW-0802">TPR repeat</keyword>
<dbReference type="GO" id="GO:0009279">
    <property type="term" value="C:cell outer membrane"/>
    <property type="evidence" value="ECO:0007669"/>
    <property type="project" value="UniProtKB-SubCell"/>
</dbReference>
<dbReference type="STRING" id="1465490.SAMN05444277_103137"/>
<dbReference type="PROSITE" id="PS50005">
    <property type="entry name" value="TPR"/>
    <property type="match status" value="1"/>
</dbReference>
<dbReference type="PROSITE" id="PS51123">
    <property type="entry name" value="OMPA_2"/>
    <property type="match status" value="1"/>
</dbReference>
<evidence type="ECO:0000256" key="5">
    <source>
        <dbReference type="PROSITE-ProRule" id="PRU00473"/>
    </source>
</evidence>
<evidence type="ECO:0000313" key="7">
    <source>
        <dbReference type="EMBL" id="SFP91625.1"/>
    </source>
</evidence>
<dbReference type="EMBL" id="FOXQ01000003">
    <property type="protein sequence ID" value="SFP91625.1"/>
    <property type="molecule type" value="Genomic_DNA"/>
</dbReference>
<sequence length="635" mass="70565">MKHLLVCLCCITIAAKAQQYNPEAVNKKAMDAYTKAMDILQNDMDVSNAIPVLDKAIEYDANFVDAYLTLGGVYGELKDYNNSILNYQKAFTIDSGYSKFYLLPYSINLAGAGKFNEALSAVDDFLTMPRLNEKSKKSALYRKHTYEFALQYAASHSSANYEFTPVNLGDNVNSPRPEYYPSITIDDSILVFTRRGQGIQEDFVESRLTPDGYSKAEVIKGDINVEPSKGAINISQDGEWLLFAGNFAGKGYGNFDLYMSYDTPTGWSEPVNLGANINTEFWESSPSLSPDKNALYFSSDRPGGYGGKDLYVSYRVNGKWQPAVNMGAGINTVGDEIAPFIHADNQTLYYTSNGLPGYGGTDIYMLRRTGEKQWSKPENLGYPINTLENEGSLFVASDGLTAYYASDRADTRGFLDLYKFKLRPDVSPVKTLYVKGYVTDAKTHKGLPCSVELSIDSSQQVLSNVQTDETGYYFITLPVNKNYTFTVNRKGYLFYSDVFNLADKPSDSVYVKDIALEPVELNATVRLKNIQFDSKSFTLEPVSMIELNKLVQLMNDNPSIKIQINGYTDNVGGDADNLLLSQNRSKAVVDYLISKGIDAKRLNSKGFGETKPVADNSTEEGRALNRRTEFIVTGL</sequence>
<dbReference type="Gene3D" id="2.120.10.30">
    <property type="entry name" value="TolB, C-terminal domain"/>
    <property type="match status" value="1"/>
</dbReference>
<dbReference type="Gene3D" id="2.60.40.1120">
    <property type="entry name" value="Carboxypeptidase-like, regulatory domain"/>
    <property type="match status" value="1"/>
</dbReference>
<evidence type="ECO:0000256" key="2">
    <source>
        <dbReference type="ARBA" id="ARBA00023136"/>
    </source>
</evidence>
<dbReference type="InterPro" id="IPR006665">
    <property type="entry name" value="OmpA-like"/>
</dbReference>